<keyword evidence="3" id="KW-1185">Reference proteome</keyword>
<evidence type="ECO:0000313" key="3">
    <source>
        <dbReference type="Proteomes" id="UP000501690"/>
    </source>
</evidence>
<reference evidence="2 3" key="1">
    <citation type="submission" date="2019-04" db="EMBL/GenBank/DDBJ databases">
        <title>An improved genome assembly and genetic linkage map for asparagus bean, Vigna unguiculata ssp. sesquipedialis.</title>
        <authorList>
            <person name="Xia Q."/>
            <person name="Zhang R."/>
            <person name="Dong Y."/>
        </authorList>
    </citation>
    <scope>NUCLEOTIDE SEQUENCE [LARGE SCALE GENOMIC DNA]</scope>
    <source>
        <tissue evidence="2">Leaf</tissue>
    </source>
</reference>
<proteinExistence type="predicted"/>
<gene>
    <name evidence="2" type="ORF">DEO72_LG6g470</name>
</gene>
<organism evidence="2 3">
    <name type="scientific">Vigna unguiculata</name>
    <name type="common">Cowpea</name>
    <dbReference type="NCBI Taxonomy" id="3917"/>
    <lineage>
        <taxon>Eukaryota</taxon>
        <taxon>Viridiplantae</taxon>
        <taxon>Streptophyta</taxon>
        <taxon>Embryophyta</taxon>
        <taxon>Tracheophyta</taxon>
        <taxon>Spermatophyta</taxon>
        <taxon>Magnoliopsida</taxon>
        <taxon>eudicotyledons</taxon>
        <taxon>Gunneridae</taxon>
        <taxon>Pentapetalae</taxon>
        <taxon>rosids</taxon>
        <taxon>fabids</taxon>
        <taxon>Fabales</taxon>
        <taxon>Fabaceae</taxon>
        <taxon>Papilionoideae</taxon>
        <taxon>50 kb inversion clade</taxon>
        <taxon>NPAAA clade</taxon>
        <taxon>indigoferoid/millettioid clade</taxon>
        <taxon>Phaseoleae</taxon>
        <taxon>Vigna</taxon>
    </lineage>
</organism>
<feature type="region of interest" description="Disordered" evidence="1">
    <location>
        <begin position="51"/>
        <end position="77"/>
    </location>
</feature>
<dbReference type="Proteomes" id="UP000501690">
    <property type="component" value="Linkage Group LG6"/>
</dbReference>
<sequence length="162" mass="18013">MEPLGDPSLSVRRHVTNQSNFWILSELLGGDELPLGDVGVGHNSRFPKLDAPPSTSKRLAVESGPPGQWTTRRLAPDGTCPPSSGLEAYFTQRLRSNARQYCRGRNYVLLALDVRGLQDFGVKHVAFPELWLEMAYLELSLGMTDKHEEFLSCGSSWRVLSV</sequence>
<dbReference type="AlphaFoldDB" id="A0A4D6M729"/>
<accession>A0A4D6M729</accession>
<protein>
    <submittedName>
        <fullName evidence="2">Uncharacterized protein</fullName>
    </submittedName>
</protein>
<evidence type="ECO:0000256" key="1">
    <source>
        <dbReference type="SAM" id="MobiDB-lite"/>
    </source>
</evidence>
<name>A0A4D6M729_VIGUN</name>
<dbReference type="EMBL" id="CP039350">
    <property type="protein sequence ID" value="QCD95774.1"/>
    <property type="molecule type" value="Genomic_DNA"/>
</dbReference>
<evidence type="ECO:0000313" key="2">
    <source>
        <dbReference type="EMBL" id="QCD95774.1"/>
    </source>
</evidence>